<keyword evidence="12" id="KW-1185">Reference proteome</keyword>
<reference evidence="11" key="1">
    <citation type="submission" date="2019-08" db="EMBL/GenBank/DDBJ databases">
        <title>The genome of the North American firefly Photinus pyralis.</title>
        <authorList>
            <consortium name="Photinus pyralis genome working group"/>
            <person name="Fallon T.R."/>
            <person name="Sander Lower S.E."/>
            <person name="Weng J.-K."/>
        </authorList>
    </citation>
    <scope>NUCLEOTIDE SEQUENCE</scope>
    <source>
        <strain evidence="11">TRF0915ILg1</strain>
        <tissue evidence="11">Whole body</tissue>
    </source>
</reference>
<evidence type="ECO:0000313" key="12">
    <source>
        <dbReference type="Proteomes" id="UP000801492"/>
    </source>
</evidence>
<keyword evidence="2" id="KW-0732">Signal</keyword>
<dbReference type="OrthoDB" id="9974421at2759"/>
<evidence type="ECO:0000256" key="7">
    <source>
        <dbReference type="PIRNR" id="PIRNR000862"/>
    </source>
</evidence>
<evidence type="ECO:0000256" key="8">
    <source>
        <dbReference type="PIRSR" id="PIRSR000862-1"/>
    </source>
</evidence>
<keyword evidence="9" id="KW-0472">Membrane</keyword>
<keyword evidence="3 7" id="KW-0378">Hydrolase</keyword>
<evidence type="ECO:0000256" key="9">
    <source>
        <dbReference type="SAM" id="Phobius"/>
    </source>
</evidence>
<keyword evidence="9" id="KW-1133">Transmembrane helix</keyword>
<feature type="active site" description="Charge relay system" evidence="8">
    <location>
        <position position="388"/>
    </location>
</feature>
<gene>
    <name evidence="11" type="ORF">ILUMI_12834</name>
</gene>
<dbReference type="AlphaFoldDB" id="A0A8K0GBZ0"/>
<feature type="transmembrane region" description="Helical" evidence="9">
    <location>
        <begin position="218"/>
        <end position="238"/>
    </location>
</feature>
<dbReference type="PANTHER" id="PTHR11005">
    <property type="entry name" value="LYSOSOMAL ACID LIPASE-RELATED"/>
    <property type="match status" value="1"/>
</dbReference>
<evidence type="ECO:0000256" key="6">
    <source>
        <dbReference type="ARBA" id="ARBA00023180"/>
    </source>
</evidence>
<feature type="active site" description="Charge relay system" evidence="8">
    <location>
        <position position="357"/>
    </location>
</feature>
<dbReference type="GO" id="GO:0016042">
    <property type="term" value="P:lipid catabolic process"/>
    <property type="evidence" value="ECO:0007669"/>
    <property type="project" value="UniProtKB-KW"/>
</dbReference>
<keyword evidence="5" id="KW-0443">Lipid metabolism</keyword>
<dbReference type="EMBL" id="VTPC01008063">
    <property type="protein sequence ID" value="KAF2893341.1"/>
    <property type="molecule type" value="Genomic_DNA"/>
</dbReference>
<dbReference type="GO" id="GO:0016788">
    <property type="term" value="F:hydrolase activity, acting on ester bonds"/>
    <property type="evidence" value="ECO:0007669"/>
    <property type="project" value="InterPro"/>
</dbReference>
<accession>A0A8K0GBZ0</accession>
<evidence type="ECO:0000256" key="3">
    <source>
        <dbReference type="ARBA" id="ARBA00022801"/>
    </source>
</evidence>
<feature type="transmembrane region" description="Helical" evidence="9">
    <location>
        <begin position="178"/>
        <end position="198"/>
    </location>
</feature>
<dbReference type="InterPro" id="IPR006693">
    <property type="entry name" value="AB_hydrolase_lipase"/>
</dbReference>
<evidence type="ECO:0000256" key="2">
    <source>
        <dbReference type="ARBA" id="ARBA00022729"/>
    </source>
</evidence>
<dbReference type="Proteomes" id="UP000801492">
    <property type="component" value="Unassembled WGS sequence"/>
</dbReference>
<feature type="domain" description="Partial AB-hydrolase lipase" evidence="10">
    <location>
        <begin position="50"/>
        <end position="102"/>
    </location>
</feature>
<proteinExistence type="inferred from homology"/>
<comment type="similarity">
    <text evidence="1 7">Belongs to the AB hydrolase superfamily. Lipase family.</text>
</comment>
<comment type="caution">
    <text evidence="11">The sequence shown here is derived from an EMBL/GenBank/DDBJ whole genome shotgun (WGS) entry which is preliminary data.</text>
</comment>
<organism evidence="11 12">
    <name type="scientific">Ignelater luminosus</name>
    <name type="common">Cucubano</name>
    <name type="synonym">Pyrophorus luminosus</name>
    <dbReference type="NCBI Taxonomy" id="2038154"/>
    <lineage>
        <taxon>Eukaryota</taxon>
        <taxon>Metazoa</taxon>
        <taxon>Ecdysozoa</taxon>
        <taxon>Arthropoda</taxon>
        <taxon>Hexapoda</taxon>
        <taxon>Insecta</taxon>
        <taxon>Pterygota</taxon>
        <taxon>Neoptera</taxon>
        <taxon>Endopterygota</taxon>
        <taxon>Coleoptera</taxon>
        <taxon>Polyphaga</taxon>
        <taxon>Elateriformia</taxon>
        <taxon>Elateroidea</taxon>
        <taxon>Elateridae</taxon>
        <taxon>Agrypninae</taxon>
        <taxon>Pyrophorini</taxon>
        <taxon>Ignelater</taxon>
    </lineage>
</organism>
<sequence length="428" mass="49789">MDVVVIIFVICSIYYSFGKKESNTCKTFADYNTVDTNPNCWYNPDVTATVPEMIKRHGYPLEEYETVTKDKYILKVYRIPRKENECKGVFFLQHPAFLTSAVYTDLGNQSLAFYLWDEGYDVWMGNFRGTIYSPNHEKLSQKTQTNQYWNFSFHEFGIYDLPAFIDLCREKTHFKYKIYFIGHSVATSAALIYASLLVEHAEDNVQLLTLWSPMAFMGHGYSLAGVLAPFANLIMAVAELVHVTYTPEYNGLIHRSIEDFCEHGSMQFCYDIFQLMFGPDIMHVQPEWFPLAIYQSFAGFPLKAIVHNYQIIDAKGRFQFFDYGFIKNLEYYHSGVPPSYPIKNIRTPVYIVHGGNDAMSPSQDARHLYDQLNKNVRYGIRLIPGYAHMDFQYGKDIRKVLYKPTLKAIEEMKIERKQSLKSLINRRT</sequence>
<dbReference type="FunFam" id="3.40.50.1820:FF:000057">
    <property type="entry name" value="Lipase"/>
    <property type="match status" value="1"/>
</dbReference>
<dbReference type="Pfam" id="PF04083">
    <property type="entry name" value="Abhydro_lipase"/>
    <property type="match status" value="1"/>
</dbReference>
<evidence type="ECO:0000256" key="5">
    <source>
        <dbReference type="ARBA" id="ARBA00023098"/>
    </source>
</evidence>
<dbReference type="Gene3D" id="3.40.50.1820">
    <property type="entry name" value="alpha/beta hydrolase"/>
    <property type="match status" value="1"/>
</dbReference>
<evidence type="ECO:0000256" key="1">
    <source>
        <dbReference type="ARBA" id="ARBA00010701"/>
    </source>
</evidence>
<dbReference type="SUPFAM" id="SSF53474">
    <property type="entry name" value="alpha/beta-Hydrolases"/>
    <property type="match status" value="1"/>
</dbReference>
<keyword evidence="4 7" id="KW-0442">Lipid degradation</keyword>
<protein>
    <recommendedName>
        <fullName evidence="7">Lipase</fullName>
    </recommendedName>
</protein>
<evidence type="ECO:0000259" key="10">
    <source>
        <dbReference type="Pfam" id="PF04083"/>
    </source>
</evidence>
<dbReference type="InterPro" id="IPR025483">
    <property type="entry name" value="Lipase_euk"/>
</dbReference>
<keyword evidence="9" id="KW-0812">Transmembrane</keyword>
<keyword evidence="6" id="KW-0325">Glycoprotein</keyword>
<name>A0A8K0GBZ0_IGNLU</name>
<feature type="active site" description="Nucleophile" evidence="8">
    <location>
        <position position="184"/>
    </location>
</feature>
<evidence type="ECO:0000313" key="11">
    <source>
        <dbReference type="EMBL" id="KAF2893341.1"/>
    </source>
</evidence>
<dbReference type="InterPro" id="IPR029058">
    <property type="entry name" value="AB_hydrolase_fold"/>
</dbReference>
<dbReference type="PIRSF" id="PIRSF000862">
    <property type="entry name" value="Steryl_ester_lip"/>
    <property type="match status" value="1"/>
</dbReference>
<evidence type="ECO:0000256" key="4">
    <source>
        <dbReference type="ARBA" id="ARBA00022963"/>
    </source>
</evidence>